<keyword evidence="1" id="KW-0472">Membrane</keyword>
<gene>
    <name evidence="2" type="ORF">CWI80_01395</name>
</gene>
<feature type="transmembrane region" description="Helical" evidence="1">
    <location>
        <begin position="40"/>
        <end position="56"/>
    </location>
</feature>
<evidence type="ECO:0000256" key="1">
    <source>
        <dbReference type="SAM" id="Phobius"/>
    </source>
</evidence>
<protein>
    <submittedName>
        <fullName evidence="2">Uncharacterized protein</fullName>
    </submittedName>
</protein>
<keyword evidence="3" id="KW-1185">Reference proteome</keyword>
<organism evidence="2 3">
    <name type="scientific">Pseudidiomarina sediminum</name>
    <dbReference type="NCBI Taxonomy" id="431675"/>
    <lineage>
        <taxon>Bacteria</taxon>
        <taxon>Pseudomonadati</taxon>
        <taxon>Pseudomonadota</taxon>
        <taxon>Gammaproteobacteria</taxon>
        <taxon>Alteromonadales</taxon>
        <taxon>Idiomarinaceae</taxon>
        <taxon>Pseudidiomarina</taxon>
    </lineage>
</organism>
<dbReference type="AlphaFoldDB" id="A0A432Z830"/>
<evidence type="ECO:0000313" key="2">
    <source>
        <dbReference type="EMBL" id="RUO74045.1"/>
    </source>
</evidence>
<dbReference type="Proteomes" id="UP000287022">
    <property type="component" value="Unassembled WGS sequence"/>
</dbReference>
<feature type="transmembrane region" description="Helical" evidence="1">
    <location>
        <begin position="77"/>
        <end position="101"/>
    </location>
</feature>
<evidence type="ECO:0000313" key="3">
    <source>
        <dbReference type="Proteomes" id="UP000287022"/>
    </source>
</evidence>
<comment type="caution">
    <text evidence="2">The sequence shown here is derived from an EMBL/GenBank/DDBJ whole genome shotgun (WGS) entry which is preliminary data.</text>
</comment>
<sequence length="109" mass="12597">MKFLNYLFDSKHIDSWFRWLSWVSLTAAVTYAWWKTDNHFILPFVLISIVYTWISLHKGFGVFLKPLFINFLEDSEFANILSLIVAGTFTIYAIVALTSLLDGLLKASL</sequence>
<proteinExistence type="predicted"/>
<keyword evidence="1" id="KW-1133">Transmembrane helix</keyword>
<reference evidence="3" key="1">
    <citation type="journal article" date="2018" name="Front. Microbiol.">
        <title>Genome-Based Analysis Reveals the Taxonomy and Diversity of the Family Idiomarinaceae.</title>
        <authorList>
            <person name="Liu Y."/>
            <person name="Lai Q."/>
            <person name="Shao Z."/>
        </authorList>
    </citation>
    <scope>NUCLEOTIDE SEQUENCE [LARGE SCALE GENOMIC DNA]</scope>
    <source>
        <strain evidence="3">c121</strain>
    </source>
</reference>
<accession>A0A432Z830</accession>
<name>A0A432Z830_9GAMM</name>
<keyword evidence="1" id="KW-0812">Transmembrane</keyword>
<feature type="transmembrane region" description="Helical" evidence="1">
    <location>
        <begin position="16"/>
        <end position="34"/>
    </location>
</feature>
<dbReference type="EMBL" id="PIQE01000001">
    <property type="protein sequence ID" value="RUO74045.1"/>
    <property type="molecule type" value="Genomic_DNA"/>
</dbReference>